<dbReference type="AlphaFoldDB" id="A0A1D3D0I9"/>
<dbReference type="CDD" id="cd02440">
    <property type="entry name" value="AdoMet_MTases"/>
    <property type="match status" value="1"/>
</dbReference>
<organism evidence="10 11">
    <name type="scientific">Cyclospora cayetanensis</name>
    <dbReference type="NCBI Taxonomy" id="88456"/>
    <lineage>
        <taxon>Eukaryota</taxon>
        <taxon>Sar</taxon>
        <taxon>Alveolata</taxon>
        <taxon>Apicomplexa</taxon>
        <taxon>Conoidasida</taxon>
        <taxon>Coccidia</taxon>
        <taxon>Eucoccidiorida</taxon>
        <taxon>Eimeriorina</taxon>
        <taxon>Eimeriidae</taxon>
        <taxon>Cyclospora</taxon>
    </lineage>
</organism>
<keyword evidence="4" id="KW-0808">Transferase</keyword>
<dbReference type="Gene3D" id="3.10.330.20">
    <property type="match status" value="1"/>
</dbReference>
<feature type="domain" description="tRNA (adenine(58)-N(1))-methyltransferase catalytic subunit TRM61 C-terminal" evidence="9">
    <location>
        <begin position="375"/>
        <end position="676"/>
    </location>
</feature>
<dbReference type="Pfam" id="PF08704">
    <property type="entry name" value="GCD14"/>
    <property type="match status" value="1"/>
</dbReference>
<keyword evidence="6" id="KW-0819">tRNA processing</keyword>
<dbReference type="PROSITE" id="PS51620">
    <property type="entry name" value="SAM_TRM61"/>
    <property type="match status" value="1"/>
</dbReference>
<evidence type="ECO:0000256" key="7">
    <source>
        <dbReference type="ARBA" id="ARBA00023242"/>
    </source>
</evidence>
<dbReference type="VEuPathDB" id="ToxoDB:LOC34617491"/>
<comment type="subcellular location">
    <subcellularLocation>
        <location evidence="1">Nucleus</location>
    </subcellularLocation>
</comment>
<evidence type="ECO:0000256" key="4">
    <source>
        <dbReference type="ARBA" id="ARBA00022679"/>
    </source>
</evidence>
<dbReference type="PANTHER" id="PTHR12133:SF2">
    <property type="entry name" value="TRNA (ADENINE(58)-N(1))-METHYLTRANSFERASE CATALYTIC SUBUNIT TRMT61A"/>
    <property type="match status" value="1"/>
</dbReference>
<keyword evidence="3" id="KW-0489">Methyltransferase</keyword>
<keyword evidence="5" id="KW-0949">S-adenosyl-L-methionine</keyword>
<dbReference type="InterPro" id="IPR014816">
    <property type="entry name" value="tRNA_MeTrfase_Gcd14"/>
</dbReference>
<dbReference type="InterPro" id="IPR049470">
    <property type="entry name" value="TRM61_C"/>
</dbReference>
<dbReference type="VEuPathDB" id="ToxoDB:LOC34624255"/>
<evidence type="ECO:0000259" key="9">
    <source>
        <dbReference type="Pfam" id="PF08704"/>
    </source>
</evidence>
<dbReference type="GO" id="GO:0031515">
    <property type="term" value="C:tRNA (m1A) methyltransferase complex"/>
    <property type="evidence" value="ECO:0007669"/>
    <property type="project" value="InterPro"/>
</dbReference>
<dbReference type="GO" id="GO:0030488">
    <property type="term" value="P:tRNA methylation"/>
    <property type="evidence" value="ECO:0007669"/>
    <property type="project" value="InterPro"/>
</dbReference>
<dbReference type="EMBL" id="JROU02001281">
    <property type="protein sequence ID" value="OEH76919.1"/>
    <property type="molecule type" value="Genomic_DNA"/>
</dbReference>
<proteinExistence type="predicted"/>
<dbReference type="Gene3D" id="3.40.50.150">
    <property type="entry name" value="Vaccinia Virus protein VP39"/>
    <property type="match status" value="1"/>
</dbReference>
<reference evidence="10 11" key="1">
    <citation type="journal article" date="2016" name="BMC Genomics">
        <title>Comparative genomics reveals Cyclospora cayetanensis possesses coccidia-like metabolism and invasion components but unique surface antigens.</title>
        <authorList>
            <person name="Liu S."/>
            <person name="Wang L."/>
            <person name="Zheng H."/>
            <person name="Xu Z."/>
            <person name="Roellig D.M."/>
            <person name="Li N."/>
            <person name="Frace M.A."/>
            <person name="Tang K."/>
            <person name="Arrowood M.J."/>
            <person name="Moss D.M."/>
            <person name="Zhang L."/>
            <person name="Feng Y."/>
            <person name="Xiao L."/>
        </authorList>
    </citation>
    <scope>NUCLEOTIDE SEQUENCE [LARGE SCALE GENOMIC DNA]</scope>
    <source>
        <strain evidence="10 11">CHN_HEN01</strain>
    </source>
</reference>
<sequence>MEGACLDEINNARLAAGLNGFTQAAESDLQSRLPDNTYIDTWEPVCEALLRTGTKTVRSARTSISRFKEGSYAFAFQSSPDPDCSVIVKKWKSAHSNFSGRPPTRSANPELYKKQANVSFVALYNPAPDATADCRTVICTETNPLSREITERKGYALLCMTTPDALANDDAPPFTVPVWHTKVSAFPHFKGSPDVDDMCPFEDGGGKEHTCGTAREGEKTDQLPCHVTFHKVIGCLTSSISGGIKALTGASRVTSNLHEISVYSKIPELQINEGAEGAKCVRTMGEADAVKGILPSSGCSGADIVAYKIQKQHHDQAADYPKEGDMVILYGSRDNIFSCVLKQGGVCQTRFGNFAHGDISKTPIGHKVYDKHNGKWLVVLRPTPDLHTLALRHRTQIIYHADISLILSLLHVRPGKTIIEAGTGSGSLSFSLAAALRPGGRLFTFEFHEKRWQEARTEFKLLGISDEVASFHRDVCTEGFCTQTPVAAEEGGKLPAPCSADGVLLDLPSPWLAVKYANKVLKGGGRLVTFSPCVEQLHRTLAAAQELGFQDFQAFEVLAKPWGACVSRATHEQPRKQEKKRKRDASAEARRQAESDDEAQVTQENQQPQGSSFPVLLSHFLQQPLPHSLSGSTVPAAAAGASSVAAASAAGNVSLEDALRVSSYHYQLPMKGHTGYVAVCIRPSEDESLQPLP</sequence>
<feature type="region of interest" description="Disordered" evidence="8">
    <location>
        <begin position="568"/>
        <end position="610"/>
    </location>
</feature>
<evidence type="ECO:0000256" key="5">
    <source>
        <dbReference type="ARBA" id="ARBA00022691"/>
    </source>
</evidence>
<dbReference type="Proteomes" id="UP000095192">
    <property type="component" value="Unassembled WGS sequence"/>
</dbReference>
<dbReference type="Pfam" id="PF11054">
    <property type="entry name" value="Surface_antigen"/>
    <property type="match status" value="1"/>
</dbReference>
<keyword evidence="7" id="KW-0539">Nucleus</keyword>
<evidence type="ECO:0000256" key="1">
    <source>
        <dbReference type="ARBA" id="ARBA00004123"/>
    </source>
</evidence>
<dbReference type="InParanoid" id="A0A1D3D0I9"/>
<dbReference type="SUPFAM" id="SSF53335">
    <property type="entry name" value="S-adenosyl-L-methionine-dependent methyltransferases"/>
    <property type="match status" value="1"/>
</dbReference>
<gene>
    <name evidence="10" type="ORF">cyc_00294</name>
</gene>
<protein>
    <recommendedName>
        <fullName evidence="2">tRNA (adenine(58)-N(1))-methyltransferase</fullName>
        <ecNumber evidence="2">2.1.1.220</ecNumber>
    </recommendedName>
</protein>
<dbReference type="InterPro" id="IPR021288">
    <property type="entry name" value="Surface_antigen"/>
</dbReference>
<feature type="compositionally biased region" description="Basic and acidic residues" evidence="8">
    <location>
        <begin position="584"/>
        <end position="594"/>
    </location>
</feature>
<name>A0A1D3D0I9_9EIME</name>
<evidence type="ECO:0000256" key="3">
    <source>
        <dbReference type="ARBA" id="ARBA00022603"/>
    </source>
</evidence>
<evidence type="ECO:0000313" key="11">
    <source>
        <dbReference type="Proteomes" id="UP000095192"/>
    </source>
</evidence>
<evidence type="ECO:0000256" key="6">
    <source>
        <dbReference type="ARBA" id="ARBA00022694"/>
    </source>
</evidence>
<dbReference type="EC" id="2.1.1.220" evidence="2"/>
<dbReference type="GO" id="GO:0160107">
    <property type="term" value="F:tRNA (adenine(58)-N1)-methyltransferase activity"/>
    <property type="evidence" value="ECO:0007669"/>
    <property type="project" value="UniProtKB-EC"/>
</dbReference>
<feature type="compositionally biased region" description="Polar residues" evidence="8">
    <location>
        <begin position="600"/>
        <end position="610"/>
    </location>
</feature>
<dbReference type="PANTHER" id="PTHR12133">
    <property type="entry name" value="TRNA (ADENINE(58)-N(1))-METHYLTRANSFERASE"/>
    <property type="match status" value="1"/>
</dbReference>
<dbReference type="InterPro" id="IPR029063">
    <property type="entry name" value="SAM-dependent_MTases_sf"/>
</dbReference>
<accession>A0A1D3D0I9</accession>
<keyword evidence="11" id="KW-1185">Reference proteome</keyword>
<evidence type="ECO:0000313" key="10">
    <source>
        <dbReference type="EMBL" id="OEH76919.1"/>
    </source>
</evidence>
<dbReference type="VEuPathDB" id="ToxoDB:cyc_00294"/>
<dbReference type="GO" id="GO:0005634">
    <property type="term" value="C:nucleus"/>
    <property type="evidence" value="ECO:0007669"/>
    <property type="project" value="UniProtKB-SubCell"/>
</dbReference>
<comment type="caution">
    <text evidence="10">The sequence shown here is derived from an EMBL/GenBank/DDBJ whole genome shotgun (WGS) entry which is preliminary data.</text>
</comment>
<evidence type="ECO:0000256" key="8">
    <source>
        <dbReference type="SAM" id="MobiDB-lite"/>
    </source>
</evidence>
<evidence type="ECO:0000256" key="2">
    <source>
        <dbReference type="ARBA" id="ARBA00012796"/>
    </source>
</evidence>